<name>A0ACB7VS01_DIOAL</name>
<dbReference type="Proteomes" id="UP000827976">
    <property type="component" value="Chromosome 7"/>
</dbReference>
<protein>
    <submittedName>
        <fullName evidence="1">Leucine-rich repeat protein</fullName>
    </submittedName>
</protein>
<organism evidence="1 2">
    <name type="scientific">Dioscorea alata</name>
    <name type="common">Purple yam</name>
    <dbReference type="NCBI Taxonomy" id="55571"/>
    <lineage>
        <taxon>Eukaryota</taxon>
        <taxon>Viridiplantae</taxon>
        <taxon>Streptophyta</taxon>
        <taxon>Embryophyta</taxon>
        <taxon>Tracheophyta</taxon>
        <taxon>Spermatophyta</taxon>
        <taxon>Magnoliopsida</taxon>
        <taxon>Liliopsida</taxon>
        <taxon>Dioscoreales</taxon>
        <taxon>Dioscoreaceae</taxon>
        <taxon>Dioscorea</taxon>
    </lineage>
</organism>
<comment type="caution">
    <text evidence="1">The sequence shown here is derived from an EMBL/GenBank/DDBJ whole genome shotgun (WGS) entry which is preliminary data.</text>
</comment>
<keyword evidence="2" id="KW-1185">Reference proteome</keyword>
<evidence type="ECO:0000313" key="1">
    <source>
        <dbReference type="EMBL" id="KAH7677222.1"/>
    </source>
</evidence>
<reference evidence="2" key="1">
    <citation type="journal article" date="2022" name="Nat. Commun.">
        <title>Chromosome evolution and the genetic basis of agronomically important traits in greater yam.</title>
        <authorList>
            <person name="Bredeson J.V."/>
            <person name="Lyons J.B."/>
            <person name="Oniyinde I.O."/>
            <person name="Okereke N.R."/>
            <person name="Kolade O."/>
            <person name="Nnabue I."/>
            <person name="Nwadili C.O."/>
            <person name="Hribova E."/>
            <person name="Parker M."/>
            <person name="Nwogha J."/>
            <person name="Shu S."/>
            <person name="Carlson J."/>
            <person name="Kariba R."/>
            <person name="Muthemba S."/>
            <person name="Knop K."/>
            <person name="Barton G.J."/>
            <person name="Sherwood A.V."/>
            <person name="Lopez-Montes A."/>
            <person name="Asiedu R."/>
            <person name="Jamnadass R."/>
            <person name="Muchugi A."/>
            <person name="Goodstein D."/>
            <person name="Egesi C.N."/>
            <person name="Featherston J."/>
            <person name="Asfaw A."/>
            <person name="Simpson G.G."/>
            <person name="Dolezel J."/>
            <person name="Hendre P.S."/>
            <person name="Van Deynze A."/>
            <person name="Kumar P.L."/>
            <person name="Obidiegwu J.E."/>
            <person name="Bhattacharjee R."/>
            <person name="Rokhsar D.S."/>
        </authorList>
    </citation>
    <scope>NUCLEOTIDE SEQUENCE [LARGE SCALE GENOMIC DNA]</scope>
    <source>
        <strain evidence="2">cv. TDa95/00328</strain>
    </source>
</reference>
<accession>A0ACB7VS01</accession>
<dbReference type="EMBL" id="CM037017">
    <property type="protein sequence ID" value="KAH7677222.1"/>
    <property type="molecule type" value="Genomic_DNA"/>
</dbReference>
<sequence length="1090" mass="121425">MAFLSVFVMFVTIVVSATPGYHVHGISCIENERIALLSIKEGIESNNQSWFSSWTGDDCCKWRGVSCNLERRHVIKLDLRQLYDIDDYPIPPSKLSSSLIQLHYLKHLDLSMNNFSDSPIPDFIGSLANLQYLDLSHARFRGAVPHALGNLTCLRYLNLSSYYYEPFLQANDLHWLSRMNSLQYLDLSGVDLSKVSGWLHDINMLPSLLVLQLSDTNLQGGGIHDATLSHLNFTSLRVLDLSGNGYLNITLPQWLFNLTSLVHLDLSFTRLMGSMPERVGRLRNLQYLDLKQSMISGDVPESFGNLMFLQHLDLSYSMMGGEIPEAFGNLTFLQFFNGSGGYVFSGKLPENIGNLVHLQFLDLSNNMLVGELPESIGNLRRLQHLGLRGNRINGPLPESIGKLSSLIELDLSMNNISGTLPKSMGNLCKLGNLELSSNFINGAIDDLVNGLSSCRGNKKSMRNSSVLEDMYGLFNLDLTNNRFNGTVPESIGRLAKLRMLQLQENSFVGMLTENHFVNLTDLFYIDLSYNLLQLNVAEDWVPPFYVTSLLMCSCRIGPMFPTWLKTQRVLNLICLSEAGVSGNVPTWFWNFSLVGFIFLNISHNDLSGTIPAIPTFFLEVIDLSSNKFEGLIPELNSGGLYIIDLSDNSFSGPIPSSFASASQVEALALSHNHINGSIPPFFCGLNSLTVLDLSSNKMSGELPNCWNQLSKLAIIDLSNNSFFGSIPDAIGSLTNLQSLHLQNNGLSGNLPLSLKNASRLVALDIGENNLSGSIPAWIGENLPSLVILRLKSNMFNGIIPEQLSKLSNLQILDLSHNNLSGGIPHSFGDFKAIVTSTSNRSLLFISEYDQTRLSFNVTLLGATSPSHNYLESLVIRAKGQQREYTKVLLLVTSIDLSGNKLSGEFPNELTKLHGLRFFSLSDNIFNGKLPENIGDMNQLESLDLSFNDFSGIIPQSISMLNFLSHLNFSHNKLSGKIPSGNQLQTFDASAFFWNDGLCGFPLGDCTNETHHGSLDEGNQDGHGNWFDDLWLYIGLASGFILGFWMFILFIMINQTRRISYFRLIDKVYDWIYVKLVIYSKRLKSKLTRRN</sequence>
<gene>
    <name evidence="1" type="ORF">IHE45_07G068800</name>
</gene>
<evidence type="ECO:0000313" key="2">
    <source>
        <dbReference type="Proteomes" id="UP000827976"/>
    </source>
</evidence>
<proteinExistence type="predicted"/>